<proteinExistence type="inferred from homology"/>
<evidence type="ECO:0000256" key="3">
    <source>
        <dbReference type="ARBA" id="ARBA00022475"/>
    </source>
</evidence>
<evidence type="ECO:0000256" key="8">
    <source>
        <dbReference type="RuleBase" id="RU003942"/>
    </source>
</evidence>
<protein>
    <submittedName>
        <fullName evidence="10">Multidrug efflux SMR transporter</fullName>
    </submittedName>
</protein>
<evidence type="ECO:0000256" key="4">
    <source>
        <dbReference type="ARBA" id="ARBA00022692"/>
    </source>
</evidence>
<dbReference type="EMBL" id="JAPDHW010000009">
    <property type="protein sequence ID" value="MCW3169648.1"/>
    <property type="molecule type" value="Genomic_DNA"/>
</dbReference>
<evidence type="ECO:0000256" key="9">
    <source>
        <dbReference type="SAM" id="Phobius"/>
    </source>
</evidence>
<reference evidence="10" key="1">
    <citation type="submission" date="2022-10" db="EMBL/GenBank/DDBJ databases">
        <title>Chryseobacterium babae sp. nov. isolated from the gut of the beetle Oryctes rhinoceros, and Chryseobacterium kimseyorum sp. nov., isolated from a stick insect rearing cage.</title>
        <authorList>
            <person name="Shelomi M."/>
            <person name="Han C.-J."/>
            <person name="Chen W.-M."/>
            <person name="Chen H.-K."/>
            <person name="Liaw S.-J."/>
            <person name="Muhle E."/>
            <person name="Clermont D."/>
        </authorList>
    </citation>
    <scope>NUCLEOTIDE SEQUENCE</scope>
    <source>
        <strain evidence="10">09-1422</strain>
    </source>
</reference>
<keyword evidence="6 9" id="KW-0472">Membrane</keyword>
<dbReference type="PANTHER" id="PTHR30561:SF1">
    <property type="entry name" value="MULTIDRUG TRANSPORTER EMRE"/>
    <property type="match status" value="1"/>
</dbReference>
<evidence type="ECO:0000313" key="11">
    <source>
        <dbReference type="Proteomes" id="UP001163731"/>
    </source>
</evidence>
<keyword evidence="2" id="KW-0813">Transport</keyword>
<dbReference type="Pfam" id="PF00893">
    <property type="entry name" value="Multi_Drug_Res"/>
    <property type="match status" value="1"/>
</dbReference>
<keyword evidence="3" id="KW-1003">Cell membrane</keyword>
<feature type="transmembrane region" description="Helical" evidence="9">
    <location>
        <begin position="26"/>
        <end position="45"/>
    </location>
</feature>
<dbReference type="InterPro" id="IPR000390">
    <property type="entry name" value="Small_drug/metabolite_transptr"/>
</dbReference>
<comment type="subcellular location">
    <subcellularLocation>
        <location evidence="1 8">Cell membrane</location>
        <topology evidence="1 8">Multi-pass membrane protein</topology>
    </subcellularLocation>
</comment>
<evidence type="ECO:0000256" key="7">
    <source>
        <dbReference type="ARBA" id="ARBA00038032"/>
    </source>
</evidence>
<feature type="transmembrane region" description="Helical" evidence="9">
    <location>
        <begin position="57"/>
        <end position="78"/>
    </location>
</feature>
<accession>A0ABT3I0S5</accession>
<evidence type="ECO:0000256" key="1">
    <source>
        <dbReference type="ARBA" id="ARBA00004651"/>
    </source>
</evidence>
<dbReference type="Proteomes" id="UP001163731">
    <property type="component" value="Unassembled WGS sequence"/>
</dbReference>
<evidence type="ECO:0000256" key="6">
    <source>
        <dbReference type="ARBA" id="ARBA00023136"/>
    </source>
</evidence>
<keyword evidence="5 9" id="KW-1133">Transmembrane helix</keyword>
<feature type="transmembrane region" description="Helical" evidence="9">
    <location>
        <begin position="84"/>
        <end position="103"/>
    </location>
</feature>
<comment type="similarity">
    <text evidence="7 8">Belongs to the drug/metabolite transporter (DMT) superfamily. Small multidrug resistance (SMR) (TC 2.A.7.1) family.</text>
</comment>
<dbReference type="RefSeq" id="WP_264750829.1">
    <property type="nucleotide sequence ID" value="NZ_JAPDHW010000009.1"/>
</dbReference>
<dbReference type="SUPFAM" id="SSF103481">
    <property type="entry name" value="Multidrug resistance efflux transporter EmrE"/>
    <property type="match status" value="1"/>
</dbReference>
<name>A0ABT3I0S5_9FLAO</name>
<comment type="caution">
    <text evidence="10">The sequence shown here is derived from an EMBL/GenBank/DDBJ whole genome shotgun (WGS) entry which is preliminary data.</text>
</comment>
<dbReference type="PANTHER" id="PTHR30561">
    <property type="entry name" value="SMR FAMILY PROTON-DEPENDENT DRUG EFFLUX TRANSPORTER SUGE"/>
    <property type="match status" value="1"/>
</dbReference>
<organism evidence="10 11">
    <name type="scientific">Chryseobacterium kimseyorum</name>
    <dbReference type="NCBI Taxonomy" id="2984028"/>
    <lineage>
        <taxon>Bacteria</taxon>
        <taxon>Pseudomonadati</taxon>
        <taxon>Bacteroidota</taxon>
        <taxon>Flavobacteriia</taxon>
        <taxon>Flavobacteriales</taxon>
        <taxon>Weeksellaceae</taxon>
        <taxon>Chryseobacterium group</taxon>
        <taxon>Chryseobacterium</taxon>
    </lineage>
</organism>
<sequence>MKYFFLIMAIVSEVAGSSFLNASDQFKKLPFTLGAIIAYIGCFYFQGMALKYISVGIAYALWSGLGIILTALVAVLIFKNKLDLPSVIGIVLILAGVIVINIFSKSIDQN</sequence>
<keyword evidence="11" id="KW-1185">Reference proteome</keyword>
<dbReference type="InterPro" id="IPR045324">
    <property type="entry name" value="Small_multidrug_res"/>
</dbReference>
<keyword evidence="4 8" id="KW-0812">Transmembrane</keyword>
<evidence type="ECO:0000256" key="2">
    <source>
        <dbReference type="ARBA" id="ARBA00022448"/>
    </source>
</evidence>
<evidence type="ECO:0000313" key="10">
    <source>
        <dbReference type="EMBL" id="MCW3169648.1"/>
    </source>
</evidence>
<gene>
    <name evidence="10" type="ORF">OMO38_14065</name>
</gene>
<dbReference type="InterPro" id="IPR037185">
    <property type="entry name" value="EmrE-like"/>
</dbReference>
<evidence type="ECO:0000256" key="5">
    <source>
        <dbReference type="ARBA" id="ARBA00022989"/>
    </source>
</evidence>
<dbReference type="Gene3D" id="1.10.3730.20">
    <property type="match status" value="1"/>
</dbReference>